<keyword evidence="5" id="KW-1185">Reference proteome</keyword>
<comment type="caution">
    <text evidence="4">The sequence shown here is derived from an EMBL/GenBank/DDBJ whole genome shotgun (WGS) entry which is preliminary data.</text>
</comment>
<dbReference type="PIRSF" id="PIRSF005962">
    <property type="entry name" value="Pept_M20D_amidohydro"/>
    <property type="match status" value="1"/>
</dbReference>
<dbReference type="SUPFAM" id="SSF55031">
    <property type="entry name" value="Bacterial exopeptidase dimerisation domain"/>
    <property type="match status" value="1"/>
</dbReference>
<gene>
    <name evidence="4" type="ORF">ABID41_002768</name>
</gene>
<dbReference type="InterPro" id="IPR002933">
    <property type="entry name" value="Peptidase_M20"/>
</dbReference>
<dbReference type="Pfam" id="PF01546">
    <property type="entry name" value="Peptidase_M20"/>
    <property type="match status" value="1"/>
</dbReference>
<reference evidence="4 5" key="1">
    <citation type="submission" date="2024-06" db="EMBL/GenBank/DDBJ databases">
        <title>Genomic Encyclopedia of Type Strains, Phase IV (KMG-IV): sequencing the most valuable type-strain genomes for metagenomic binning, comparative biology and taxonomic classification.</title>
        <authorList>
            <person name="Goeker M."/>
        </authorList>
    </citation>
    <scope>NUCLEOTIDE SEQUENCE [LARGE SCALE GENOMIC DNA]</scope>
    <source>
        <strain evidence="4 5">DSM 17809</strain>
    </source>
</reference>
<name>A0ABV2EKS9_9CAUL</name>
<dbReference type="RefSeq" id="WP_331932436.1">
    <property type="nucleotide sequence ID" value="NZ_JBEPLU010000002.1"/>
</dbReference>
<evidence type="ECO:0000256" key="2">
    <source>
        <dbReference type="SAM" id="SignalP"/>
    </source>
</evidence>
<dbReference type="PANTHER" id="PTHR11014">
    <property type="entry name" value="PEPTIDASE M20 FAMILY MEMBER"/>
    <property type="match status" value="1"/>
</dbReference>
<dbReference type="NCBIfam" id="TIGR01891">
    <property type="entry name" value="amidohydrolases"/>
    <property type="match status" value="1"/>
</dbReference>
<dbReference type="GO" id="GO:0016787">
    <property type="term" value="F:hydrolase activity"/>
    <property type="evidence" value="ECO:0007669"/>
    <property type="project" value="UniProtKB-KW"/>
</dbReference>
<evidence type="ECO:0000259" key="3">
    <source>
        <dbReference type="Pfam" id="PF07687"/>
    </source>
</evidence>
<feature type="chain" id="PRO_5045493588" evidence="2">
    <location>
        <begin position="23"/>
        <end position="433"/>
    </location>
</feature>
<evidence type="ECO:0000313" key="5">
    <source>
        <dbReference type="Proteomes" id="UP001549110"/>
    </source>
</evidence>
<dbReference type="InterPro" id="IPR017439">
    <property type="entry name" value="Amidohydrolase"/>
</dbReference>
<dbReference type="SUPFAM" id="SSF53187">
    <property type="entry name" value="Zn-dependent exopeptidases"/>
    <property type="match status" value="1"/>
</dbReference>
<evidence type="ECO:0000313" key="4">
    <source>
        <dbReference type="EMBL" id="MET3527650.1"/>
    </source>
</evidence>
<dbReference type="InterPro" id="IPR011650">
    <property type="entry name" value="Peptidase_M20_dimer"/>
</dbReference>
<accession>A0ABV2EKS9</accession>
<evidence type="ECO:0000256" key="1">
    <source>
        <dbReference type="ARBA" id="ARBA00022801"/>
    </source>
</evidence>
<dbReference type="Gene3D" id="3.40.630.10">
    <property type="entry name" value="Zn peptidases"/>
    <property type="match status" value="1"/>
</dbReference>
<organism evidence="4 5">
    <name type="scientific">Phenylobacterium koreense</name>
    <dbReference type="NCBI Taxonomy" id="266125"/>
    <lineage>
        <taxon>Bacteria</taxon>
        <taxon>Pseudomonadati</taxon>
        <taxon>Pseudomonadota</taxon>
        <taxon>Alphaproteobacteria</taxon>
        <taxon>Caulobacterales</taxon>
        <taxon>Caulobacteraceae</taxon>
        <taxon>Phenylobacterium</taxon>
    </lineage>
</organism>
<feature type="domain" description="Peptidase M20 dimerisation" evidence="3">
    <location>
        <begin position="231"/>
        <end position="328"/>
    </location>
</feature>
<dbReference type="PANTHER" id="PTHR11014:SF63">
    <property type="entry name" value="METALLOPEPTIDASE, PUTATIVE (AFU_ORTHOLOGUE AFUA_6G09600)-RELATED"/>
    <property type="match status" value="1"/>
</dbReference>
<dbReference type="InterPro" id="IPR036264">
    <property type="entry name" value="Bact_exopeptidase_dim_dom"/>
</dbReference>
<protein>
    <submittedName>
        <fullName evidence="4">Amidohydrolase</fullName>
        <ecNumber evidence="4">3.5.1.-</ecNumber>
    </submittedName>
</protein>
<keyword evidence="1 4" id="KW-0378">Hydrolase</keyword>
<dbReference type="EC" id="3.5.1.-" evidence="4"/>
<dbReference type="Pfam" id="PF07687">
    <property type="entry name" value="M20_dimer"/>
    <property type="match status" value="1"/>
</dbReference>
<keyword evidence="2" id="KW-0732">Signal</keyword>
<feature type="signal peptide" evidence="2">
    <location>
        <begin position="1"/>
        <end position="22"/>
    </location>
</feature>
<dbReference type="Proteomes" id="UP001549110">
    <property type="component" value="Unassembled WGS sequence"/>
</dbReference>
<dbReference type="EMBL" id="JBEPLU010000002">
    <property type="protein sequence ID" value="MET3527650.1"/>
    <property type="molecule type" value="Genomic_DNA"/>
</dbReference>
<proteinExistence type="predicted"/>
<sequence>MSKRVWLAGVAAAVAMVGTAQAQEAPPPPKPYDAAVFAKAKDLQPKVIAWRRDFHEHPELSNSEVRTAKIVADHLRKLGMEVRTGVGKTGVVGVLKGGKPGKVVALRADMDALPVAEQTGLPFASKVTAQYNGQTVPVMHACGHDSHVAILMGTAEVLAGMKDQIQGTVVFIFQPAEEGPPAGEEGGAPLMVKEGVLTSPKVDAIFGLHAFPGDVGALVWRPGPMMAASDRFEIKLKGKQAHGSMPWQGIDMSSVAADIVTAFNQISSRQINVSKTPTVLTIATMHGGMRYNIIPEDMEMAGTLRTFDPGIRTDVIARAEKAVASISERYGATGKIEWGTPNPVTDNNRALTAQMKPTLARASQGQFHDDIDYIMGAEDFSYFQREIPGFFYHLGVGHPKGGNHSPFFDVDERAMETGVRAQALMALDYLSAS</sequence>
<dbReference type="Gene3D" id="3.30.70.360">
    <property type="match status" value="1"/>
</dbReference>